<organism evidence="1 2">
    <name type="scientific">Tulasnella calospora MUT 4182</name>
    <dbReference type="NCBI Taxonomy" id="1051891"/>
    <lineage>
        <taxon>Eukaryota</taxon>
        <taxon>Fungi</taxon>
        <taxon>Dikarya</taxon>
        <taxon>Basidiomycota</taxon>
        <taxon>Agaricomycotina</taxon>
        <taxon>Agaricomycetes</taxon>
        <taxon>Cantharellales</taxon>
        <taxon>Tulasnellaceae</taxon>
        <taxon>Tulasnella</taxon>
    </lineage>
</organism>
<dbReference type="OrthoDB" id="3282054at2759"/>
<reference evidence="1 2" key="1">
    <citation type="submission" date="2014-04" db="EMBL/GenBank/DDBJ databases">
        <authorList>
            <consortium name="DOE Joint Genome Institute"/>
            <person name="Kuo A."/>
            <person name="Girlanda M."/>
            <person name="Perotto S."/>
            <person name="Kohler A."/>
            <person name="Nagy L.G."/>
            <person name="Floudas D."/>
            <person name="Copeland A."/>
            <person name="Barry K.W."/>
            <person name="Cichocki N."/>
            <person name="Veneault-Fourrey C."/>
            <person name="LaButti K."/>
            <person name="Lindquist E.A."/>
            <person name="Lipzen A."/>
            <person name="Lundell T."/>
            <person name="Morin E."/>
            <person name="Murat C."/>
            <person name="Sun H."/>
            <person name="Tunlid A."/>
            <person name="Henrissat B."/>
            <person name="Grigoriev I.V."/>
            <person name="Hibbett D.S."/>
            <person name="Martin F."/>
            <person name="Nordberg H.P."/>
            <person name="Cantor M.N."/>
            <person name="Hua S.X."/>
        </authorList>
    </citation>
    <scope>NUCLEOTIDE SEQUENCE [LARGE SCALE GENOMIC DNA]</scope>
    <source>
        <strain evidence="1 2">MUT 4182</strain>
    </source>
</reference>
<dbReference type="HOGENOM" id="CLU_2801173_0_0_1"/>
<dbReference type="AlphaFoldDB" id="A0A0C3QK06"/>
<dbReference type="Proteomes" id="UP000054248">
    <property type="component" value="Unassembled WGS sequence"/>
</dbReference>
<protein>
    <submittedName>
        <fullName evidence="1">Uncharacterized protein</fullName>
    </submittedName>
</protein>
<evidence type="ECO:0000313" key="2">
    <source>
        <dbReference type="Proteomes" id="UP000054248"/>
    </source>
</evidence>
<evidence type="ECO:0000313" key="1">
    <source>
        <dbReference type="EMBL" id="KIO32735.1"/>
    </source>
</evidence>
<gene>
    <name evidence="1" type="ORF">M407DRAFT_241234</name>
</gene>
<proteinExistence type="predicted"/>
<accession>A0A0C3QK06</accession>
<sequence>MRSTVYEGQLNDYGSRSSELKSSLDPLIKNEIERNVVEIKAQAFVHAFLYPLARLGEQDPVMERDLGL</sequence>
<reference evidence="2" key="2">
    <citation type="submission" date="2015-01" db="EMBL/GenBank/DDBJ databases">
        <title>Evolutionary Origins and Diversification of the Mycorrhizal Mutualists.</title>
        <authorList>
            <consortium name="DOE Joint Genome Institute"/>
            <consortium name="Mycorrhizal Genomics Consortium"/>
            <person name="Kohler A."/>
            <person name="Kuo A."/>
            <person name="Nagy L.G."/>
            <person name="Floudas D."/>
            <person name="Copeland A."/>
            <person name="Barry K.W."/>
            <person name="Cichocki N."/>
            <person name="Veneault-Fourrey C."/>
            <person name="LaButti K."/>
            <person name="Lindquist E.A."/>
            <person name="Lipzen A."/>
            <person name="Lundell T."/>
            <person name="Morin E."/>
            <person name="Murat C."/>
            <person name="Riley R."/>
            <person name="Ohm R."/>
            <person name="Sun H."/>
            <person name="Tunlid A."/>
            <person name="Henrissat B."/>
            <person name="Grigoriev I.V."/>
            <person name="Hibbett D.S."/>
            <person name="Martin F."/>
        </authorList>
    </citation>
    <scope>NUCLEOTIDE SEQUENCE [LARGE SCALE GENOMIC DNA]</scope>
    <source>
        <strain evidence="2">MUT 4182</strain>
    </source>
</reference>
<feature type="non-terminal residue" evidence="1">
    <location>
        <position position="68"/>
    </location>
</feature>
<dbReference type="EMBL" id="KN822952">
    <property type="protein sequence ID" value="KIO32735.1"/>
    <property type="molecule type" value="Genomic_DNA"/>
</dbReference>
<name>A0A0C3QK06_9AGAM</name>
<keyword evidence="2" id="KW-1185">Reference proteome</keyword>